<feature type="domain" description="MobA/VirD2-like nuclease" evidence="1">
    <location>
        <begin position="26"/>
        <end position="145"/>
    </location>
</feature>
<keyword evidence="3" id="KW-1185">Reference proteome</keyword>
<accession>A0A419WB54</accession>
<sequence length="243" mass="27751">MIGKAKSISHVSNAIDYARLKMKAVEVSRNLVANNSGKEIAREFRIFQNLNNRCHRNSFSFVLSPAIEDGLKLTNSEFGQLSVEFLKHMQLENHQYIAYLHRDREHAHLHIFVNRVNERGRAYKDNYIGKKTQRLADRIALEHQLISAKQVQLAKEDRRKEKVLSAHDTALKTRPKSIADYTSVMRACGIEVLPKFASNGKLVGASFKMDDSSIKASAVHRSLSAANLQKLFNKNQYSFKLKR</sequence>
<reference evidence="2 3" key="1">
    <citation type="submission" date="2018-09" db="EMBL/GenBank/DDBJ databases">
        <title>Genomic Encyclopedia of Archaeal and Bacterial Type Strains, Phase II (KMG-II): from individual species to whole genera.</title>
        <authorList>
            <person name="Goeker M."/>
        </authorList>
    </citation>
    <scope>NUCLEOTIDE SEQUENCE [LARGE SCALE GENOMIC DNA]</scope>
    <source>
        <strain evidence="2 3">DSM 27148</strain>
    </source>
</reference>
<dbReference type="Proteomes" id="UP000283387">
    <property type="component" value="Unassembled WGS sequence"/>
</dbReference>
<dbReference type="RefSeq" id="WP_120273836.1">
    <property type="nucleotide sequence ID" value="NZ_RAPN01000001.1"/>
</dbReference>
<evidence type="ECO:0000259" key="1">
    <source>
        <dbReference type="Pfam" id="PF03432"/>
    </source>
</evidence>
<dbReference type="EMBL" id="RAPN01000001">
    <property type="protein sequence ID" value="RKD92646.1"/>
    <property type="molecule type" value="Genomic_DNA"/>
</dbReference>
<proteinExistence type="predicted"/>
<evidence type="ECO:0000313" key="2">
    <source>
        <dbReference type="EMBL" id="RKD92646.1"/>
    </source>
</evidence>
<name>A0A419WB54_9BACT</name>
<dbReference type="AlphaFoldDB" id="A0A419WB54"/>
<protein>
    <submittedName>
        <fullName evidence="2">Relaxase/mobilization nuclease-like protein</fullName>
    </submittedName>
</protein>
<dbReference type="InterPro" id="IPR005094">
    <property type="entry name" value="Endonuclease_MobA/VirD2"/>
</dbReference>
<comment type="caution">
    <text evidence="2">The sequence shown here is derived from an EMBL/GenBank/DDBJ whole genome shotgun (WGS) entry which is preliminary data.</text>
</comment>
<dbReference type="Pfam" id="PF03432">
    <property type="entry name" value="Relaxase"/>
    <property type="match status" value="1"/>
</dbReference>
<dbReference type="OrthoDB" id="3035232at2"/>
<organism evidence="2 3">
    <name type="scientific">Mangrovibacterium diazotrophicum</name>
    <dbReference type="NCBI Taxonomy" id="1261403"/>
    <lineage>
        <taxon>Bacteria</taxon>
        <taxon>Pseudomonadati</taxon>
        <taxon>Bacteroidota</taxon>
        <taxon>Bacteroidia</taxon>
        <taxon>Marinilabiliales</taxon>
        <taxon>Prolixibacteraceae</taxon>
        <taxon>Mangrovibacterium</taxon>
    </lineage>
</organism>
<gene>
    <name evidence="2" type="ORF">BC643_3021</name>
</gene>
<evidence type="ECO:0000313" key="3">
    <source>
        <dbReference type="Proteomes" id="UP000283387"/>
    </source>
</evidence>